<dbReference type="SUPFAM" id="SSF111331">
    <property type="entry name" value="NAD kinase/diacylglycerol kinase-like"/>
    <property type="match status" value="1"/>
</dbReference>
<evidence type="ECO:0000313" key="6">
    <source>
        <dbReference type="EMBL" id="MCI5754758.1"/>
    </source>
</evidence>
<dbReference type="Proteomes" id="UP001139365">
    <property type="component" value="Unassembled WGS sequence"/>
</dbReference>
<evidence type="ECO:0000313" key="7">
    <source>
        <dbReference type="Proteomes" id="UP001139365"/>
    </source>
</evidence>
<evidence type="ECO:0000256" key="2">
    <source>
        <dbReference type="ARBA" id="ARBA00022741"/>
    </source>
</evidence>
<proteinExistence type="predicted"/>
<dbReference type="EMBL" id="JALEMU010000013">
    <property type="protein sequence ID" value="MCI5754758.1"/>
    <property type="molecule type" value="Genomic_DNA"/>
</dbReference>
<dbReference type="Pfam" id="PF19279">
    <property type="entry name" value="YegS_C"/>
    <property type="match status" value="1"/>
</dbReference>
<dbReference type="Pfam" id="PF00781">
    <property type="entry name" value="DAGK_cat"/>
    <property type="match status" value="1"/>
</dbReference>
<reference evidence="6 7" key="1">
    <citation type="submission" date="2022-03" db="EMBL/GenBank/DDBJ databases">
        <title>Metagenome-assembled genomes from swine fecal metagenomes.</title>
        <authorList>
            <person name="Holman D.B."/>
            <person name="Kommadath A."/>
        </authorList>
    </citation>
    <scope>NUCLEOTIDE SEQUENCE [LARGE SCALE GENOMIC DNA]</scope>
    <source>
        <strain evidence="6">SUG147</strain>
    </source>
</reference>
<dbReference type="PANTHER" id="PTHR12358">
    <property type="entry name" value="SPHINGOSINE KINASE"/>
    <property type="match status" value="1"/>
</dbReference>
<dbReference type="GO" id="GO:0016301">
    <property type="term" value="F:kinase activity"/>
    <property type="evidence" value="ECO:0007669"/>
    <property type="project" value="UniProtKB-KW"/>
</dbReference>
<comment type="caution">
    <text evidence="6">The sequence shown here is derived from an EMBL/GenBank/DDBJ whole genome shotgun (WGS) entry which is preliminary data.</text>
</comment>
<feature type="domain" description="DAGKc" evidence="5">
    <location>
        <begin position="1"/>
        <end position="96"/>
    </location>
</feature>
<keyword evidence="3" id="KW-0418">Kinase</keyword>
<dbReference type="InterPro" id="IPR017438">
    <property type="entry name" value="ATP-NAD_kinase_N"/>
</dbReference>
<dbReference type="InterPro" id="IPR001206">
    <property type="entry name" value="Diacylglycerol_kinase_cat_dom"/>
</dbReference>
<accession>A0AAE3K3T8</accession>
<evidence type="ECO:0000256" key="3">
    <source>
        <dbReference type="ARBA" id="ARBA00022777"/>
    </source>
</evidence>
<evidence type="ECO:0000259" key="5">
    <source>
        <dbReference type="PROSITE" id="PS50146"/>
    </source>
</evidence>
<dbReference type="Gene3D" id="3.40.50.10330">
    <property type="entry name" value="Probable inorganic polyphosphate/atp-NAD kinase, domain 1"/>
    <property type="match status" value="1"/>
</dbReference>
<keyword evidence="4" id="KW-0067">ATP-binding</keyword>
<evidence type="ECO:0000256" key="4">
    <source>
        <dbReference type="ARBA" id="ARBA00022840"/>
    </source>
</evidence>
<keyword evidence="1" id="KW-0808">Transferase</keyword>
<evidence type="ECO:0000256" key="1">
    <source>
        <dbReference type="ARBA" id="ARBA00022679"/>
    </source>
</evidence>
<keyword evidence="2" id="KW-0547">Nucleotide-binding</keyword>
<dbReference type="InterPro" id="IPR050187">
    <property type="entry name" value="Lipid_Phosphate_FormReg"/>
</dbReference>
<dbReference type="PANTHER" id="PTHR12358:SF54">
    <property type="entry name" value="SPHINGOSINE KINASE RELATED PROTEIN"/>
    <property type="match status" value="1"/>
</dbReference>
<sequence>MKRIHIFNPAAGGGHSPELLTKGAAAGEESYVTAGVGDAERFVYGVCREREEAHFVVYGGDGTLNEAANGIIRAEAGNRTLLSVVPAGTGNDFVRTFPEKGCVTTVDAMRYRYFADAEGKELLGDRYAMNIINFGFDSRVVKKTGFYKSIFPGSAAYIAGVADTLCRRIGEPWQVAVIDGDGVREEYDGVFTLALAANCRYYGGGFRSAPLADPTDGLIDFVAVKKVSRMTFVRLVGDYKKGTHIDPVTGQPLEKFSAYMVCKKCRSIMISGISDLCADGEITGAGSIEITPVPAVVRLAT</sequence>
<dbReference type="Gene3D" id="2.60.200.40">
    <property type="match status" value="1"/>
</dbReference>
<organism evidence="6 7">
    <name type="scientific">Candidatus Colimorpha enterica</name>
    <dbReference type="NCBI Taxonomy" id="3083063"/>
    <lineage>
        <taxon>Bacteria</taxon>
        <taxon>Pseudomonadati</taxon>
        <taxon>Bacteroidota</taxon>
        <taxon>Bacteroidia</taxon>
        <taxon>Bacteroidales</taxon>
        <taxon>Candidatus Colimorpha</taxon>
    </lineage>
</organism>
<dbReference type="InterPro" id="IPR045540">
    <property type="entry name" value="YegS/DAGK_C"/>
</dbReference>
<dbReference type="PROSITE" id="PS50146">
    <property type="entry name" value="DAGK"/>
    <property type="match status" value="1"/>
</dbReference>
<name>A0AAE3K3T8_9BACT</name>
<dbReference type="InterPro" id="IPR016064">
    <property type="entry name" value="NAD/diacylglycerol_kinase_sf"/>
</dbReference>
<protein>
    <recommendedName>
        <fullName evidence="5">DAGKc domain-containing protein</fullName>
    </recommendedName>
</protein>
<dbReference type="GO" id="GO:0005524">
    <property type="term" value="F:ATP binding"/>
    <property type="evidence" value="ECO:0007669"/>
    <property type="project" value="UniProtKB-KW"/>
</dbReference>
<gene>
    <name evidence="6" type="ORF">MR241_00505</name>
</gene>
<dbReference type="AlphaFoldDB" id="A0AAE3K3T8"/>